<dbReference type="RefSeq" id="WP_111524534.1">
    <property type="nucleotide sequence ID" value="NZ_CP032364.1"/>
</dbReference>
<keyword evidence="2" id="KW-1185">Reference proteome</keyword>
<protein>
    <submittedName>
        <fullName evidence="1">Uncharacterized protein</fullName>
    </submittedName>
</protein>
<evidence type="ECO:0000313" key="2">
    <source>
        <dbReference type="Proteomes" id="UP000265562"/>
    </source>
</evidence>
<gene>
    <name evidence="1" type="ORF">D4A81_07370</name>
</gene>
<organism evidence="1 2">
    <name type="scientific">Lachnoanaerobaculum umeaense</name>
    <dbReference type="NCBI Taxonomy" id="617123"/>
    <lineage>
        <taxon>Bacteria</taxon>
        <taxon>Bacillati</taxon>
        <taxon>Bacillota</taxon>
        <taxon>Clostridia</taxon>
        <taxon>Lachnospirales</taxon>
        <taxon>Lachnospiraceae</taxon>
        <taxon>Lachnoanaerobaculum</taxon>
    </lineage>
</organism>
<evidence type="ECO:0000313" key="1">
    <source>
        <dbReference type="EMBL" id="AYA99769.1"/>
    </source>
</evidence>
<dbReference type="EMBL" id="CP032364">
    <property type="protein sequence ID" value="AYA99769.1"/>
    <property type="molecule type" value="Genomic_DNA"/>
</dbReference>
<dbReference type="AlphaFoldDB" id="A0A385Q1Z4"/>
<dbReference type="Proteomes" id="UP000265562">
    <property type="component" value="Chromosome"/>
</dbReference>
<reference evidence="1 2" key="1">
    <citation type="submission" date="2018-09" db="EMBL/GenBank/DDBJ databases">
        <title>Genome sequencing of Lachnoanaerobaculum umeaense DSM 23576.</title>
        <authorList>
            <person name="Kook J.-K."/>
            <person name="Park S.-N."/>
            <person name="Lim Y.K."/>
        </authorList>
    </citation>
    <scope>NUCLEOTIDE SEQUENCE [LARGE SCALE GENOMIC DNA]</scope>
    <source>
        <strain evidence="2">DSM 23576 \ CCUG 58757</strain>
    </source>
</reference>
<proteinExistence type="predicted"/>
<dbReference type="KEGG" id="lua:D4A81_07370"/>
<sequence>MSDFPYKSSKYRYTAIRFIKSKKGIFGIPKINISADFECEITKENGLYYETYGEIVIYIKHFILKDACLISIDVEDSEEYEIKYILCEGKYIAFDHSNNKYIFQIEISGLLGPTRTLYAHSILREDGITLRVEENDIGRCAGKYDKDTYPQTQIDASVHYTFAAREVLRHMGIGKYLHDNHLGYILLLGFETCNELHPDYPPHWHLIFRWPYFCGSQAPHIYIDKEGKMESNVTYIDGISGVCRKYQTLEWCKIVDMYGADVIAFRLVEDGGMELTSPGGNTYKIAPYSMEDGVKVYCDERYIGNITVKNDTDNGQIKLLWNNSDCIQGSYKEIIEYDQYTGTITKIEFDDSK</sequence>
<accession>A0A385Q1Z4</accession>
<name>A0A385Q1Z4_9FIRM</name>
<dbReference type="OrthoDB" id="2016477at2"/>